<keyword evidence="4" id="KW-1185">Reference proteome</keyword>
<protein>
    <submittedName>
        <fullName evidence="3">Sterol carrier family protein</fullName>
    </submittedName>
</protein>
<accession>A0ABV6TMY6</accession>
<feature type="domain" description="Bacterial SCP orthologue" evidence="2">
    <location>
        <begin position="165"/>
        <end position="257"/>
    </location>
</feature>
<proteinExistence type="predicted"/>
<dbReference type="InterPro" id="IPR034660">
    <property type="entry name" value="DinB/YfiT-like"/>
</dbReference>
<dbReference type="Pfam" id="PF11716">
    <property type="entry name" value="MDMPI_N"/>
    <property type="match status" value="1"/>
</dbReference>
<feature type="domain" description="Mycothiol-dependent maleylpyruvate isomerase metal-binding" evidence="1">
    <location>
        <begin position="24"/>
        <end position="153"/>
    </location>
</feature>
<dbReference type="SUPFAM" id="SSF109854">
    <property type="entry name" value="DinB/YfiT-like putative metalloenzymes"/>
    <property type="match status" value="1"/>
</dbReference>
<dbReference type="InterPro" id="IPR024344">
    <property type="entry name" value="MDMPI_metal-binding"/>
</dbReference>
<name>A0ABV6TMY6_9ACTN</name>
<dbReference type="InterPro" id="IPR041629">
    <property type="entry name" value="SCP_3"/>
</dbReference>
<evidence type="ECO:0000313" key="4">
    <source>
        <dbReference type="Proteomes" id="UP001589887"/>
    </source>
</evidence>
<evidence type="ECO:0000259" key="1">
    <source>
        <dbReference type="Pfam" id="PF11716"/>
    </source>
</evidence>
<dbReference type="InterPro" id="IPR017517">
    <property type="entry name" value="Maleyloyr_isom"/>
</dbReference>
<dbReference type="Gene3D" id="3.30.1050.40">
    <property type="match status" value="1"/>
</dbReference>
<evidence type="ECO:0000259" key="2">
    <source>
        <dbReference type="Pfam" id="PF17844"/>
    </source>
</evidence>
<gene>
    <name evidence="3" type="ORF">ACFH04_25995</name>
</gene>
<evidence type="ECO:0000313" key="3">
    <source>
        <dbReference type="EMBL" id="MFC0847135.1"/>
    </source>
</evidence>
<dbReference type="NCBIfam" id="TIGR03083">
    <property type="entry name" value="maleylpyruvate isomerase family mycothiol-dependent enzyme"/>
    <property type="match status" value="1"/>
</dbReference>
<dbReference type="EMBL" id="JBHMQV010000009">
    <property type="protein sequence ID" value="MFC0847135.1"/>
    <property type="molecule type" value="Genomic_DNA"/>
</dbReference>
<organism evidence="3 4">
    <name type="scientific">Streptomyces noboritoensis</name>
    <dbReference type="NCBI Taxonomy" id="67337"/>
    <lineage>
        <taxon>Bacteria</taxon>
        <taxon>Bacillati</taxon>
        <taxon>Actinomycetota</taxon>
        <taxon>Actinomycetes</taxon>
        <taxon>Kitasatosporales</taxon>
        <taxon>Streptomycetaceae</taxon>
        <taxon>Streptomyces</taxon>
    </lineage>
</organism>
<dbReference type="Pfam" id="PF17844">
    <property type="entry name" value="SCP_3"/>
    <property type="match status" value="1"/>
</dbReference>
<dbReference type="Proteomes" id="UP001589887">
    <property type="component" value="Unassembled WGS sequence"/>
</dbReference>
<sequence length="260" mass="27803">MPPAKTRTRSYDPGKTRTAVLTQFAHVREAVARLAPDVLEGPTRLEGWTVYDLAAHLARAVDVVARNLAEPAPAPGRPEVTLPQWPFATATGAGAATTRPDLAALYADVAARTERLLPDAEDTRLVRTALGTMTLADYLVTRTVELCVHTDDLNDAVPGLDIPYDRQALAACTRLLADALAVKAPGGSVEVRIPPYAVVQCVEGPKHTRGTPPNVVETDPLTWLRLAAGRRAWADERDGGRVSASGERADLSALLPVLSR</sequence>
<reference evidence="3 4" key="1">
    <citation type="submission" date="2024-09" db="EMBL/GenBank/DDBJ databases">
        <authorList>
            <person name="Sun Q."/>
            <person name="Mori K."/>
        </authorList>
    </citation>
    <scope>NUCLEOTIDE SEQUENCE [LARGE SCALE GENOMIC DNA]</scope>
    <source>
        <strain evidence="3 4">JCM 4557</strain>
    </source>
</reference>
<dbReference type="RefSeq" id="WP_394322101.1">
    <property type="nucleotide sequence ID" value="NZ_JBHMQV010000009.1"/>
</dbReference>
<comment type="caution">
    <text evidence="3">The sequence shown here is derived from an EMBL/GenBank/DDBJ whole genome shotgun (WGS) entry which is preliminary data.</text>
</comment>